<evidence type="ECO:0000313" key="3">
    <source>
        <dbReference type="Proteomes" id="UP001341840"/>
    </source>
</evidence>
<proteinExistence type="predicted"/>
<protein>
    <submittedName>
        <fullName evidence="2">Uncharacterized protein</fullName>
    </submittedName>
</protein>
<sequence>MVRSAQGPGEEADLRGPFELPYVYVERKLCTQVLIKVKAWICQPLTRPDTNLFLCLFLPPSTQTPTAVHRHAATPSPSPLPSPASHQPSTLKHHHQYHHCFAAFTKNDYLRQIWNSTPRNSFGHRCRMVRCELRSLIKSSLPQRLFVASNIGQGPNAHKLKPERQIRPLYVTPTAVSSSSTLFFFHLPHHHLLLCFTLMTVVVTVLR</sequence>
<comment type="caution">
    <text evidence="2">The sequence shown here is derived from an EMBL/GenBank/DDBJ whole genome shotgun (WGS) entry which is preliminary data.</text>
</comment>
<accession>A0ABU6YGE5</accession>
<keyword evidence="3" id="KW-1185">Reference proteome</keyword>
<reference evidence="2 3" key="1">
    <citation type="journal article" date="2023" name="Plants (Basel)">
        <title>Bridging the Gap: Combining Genomics and Transcriptomics Approaches to Understand Stylosanthes scabra, an Orphan Legume from the Brazilian Caatinga.</title>
        <authorList>
            <person name="Ferreira-Neto J.R.C."/>
            <person name="da Silva M.D."/>
            <person name="Binneck E."/>
            <person name="de Melo N.F."/>
            <person name="da Silva R.H."/>
            <person name="de Melo A.L.T.M."/>
            <person name="Pandolfi V."/>
            <person name="Bustamante F.O."/>
            <person name="Brasileiro-Vidal A.C."/>
            <person name="Benko-Iseppon A.M."/>
        </authorList>
    </citation>
    <scope>NUCLEOTIDE SEQUENCE [LARGE SCALE GENOMIC DNA]</scope>
    <source>
        <tissue evidence="2">Leaves</tissue>
    </source>
</reference>
<gene>
    <name evidence="2" type="ORF">PIB30_039800</name>
</gene>
<dbReference type="EMBL" id="JASCZI010241867">
    <property type="protein sequence ID" value="MED6207888.1"/>
    <property type="molecule type" value="Genomic_DNA"/>
</dbReference>
<evidence type="ECO:0000313" key="2">
    <source>
        <dbReference type="EMBL" id="MED6207888.1"/>
    </source>
</evidence>
<feature type="region of interest" description="Disordered" evidence="1">
    <location>
        <begin position="66"/>
        <end position="90"/>
    </location>
</feature>
<dbReference type="Proteomes" id="UP001341840">
    <property type="component" value="Unassembled WGS sequence"/>
</dbReference>
<name>A0ABU6YGE5_9FABA</name>
<evidence type="ECO:0000256" key="1">
    <source>
        <dbReference type="SAM" id="MobiDB-lite"/>
    </source>
</evidence>
<organism evidence="2 3">
    <name type="scientific">Stylosanthes scabra</name>
    <dbReference type="NCBI Taxonomy" id="79078"/>
    <lineage>
        <taxon>Eukaryota</taxon>
        <taxon>Viridiplantae</taxon>
        <taxon>Streptophyta</taxon>
        <taxon>Embryophyta</taxon>
        <taxon>Tracheophyta</taxon>
        <taxon>Spermatophyta</taxon>
        <taxon>Magnoliopsida</taxon>
        <taxon>eudicotyledons</taxon>
        <taxon>Gunneridae</taxon>
        <taxon>Pentapetalae</taxon>
        <taxon>rosids</taxon>
        <taxon>fabids</taxon>
        <taxon>Fabales</taxon>
        <taxon>Fabaceae</taxon>
        <taxon>Papilionoideae</taxon>
        <taxon>50 kb inversion clade</taxon>
        <taxon>dalbergioids sensu lato</taxon>
        <taxon>Dalbergieae</taxon>
        <taxon>Pterocarpus clade</taxon>
        <taxon>Stylosanthes</taxon>
    </lineage>
</organism>